<feature type="compositionally biased region" description="Basic and acidic residues" evidence="3">
    <location>
        <begin position="64"/>
        <end position="101"/>
    </location>
</feature>
<dbReference type="Pfam" id="PF15963">
    <property type="entry name" value="Myb_DNA-bind_7"/>
    <property type="match status" value="1"/>
</dbReference>
<feature type="compositionally biased region" description="Basic and acidic residues" evidence="3">
    <location>
        <begin position="184"/>
        <end position="197"/>
    </location>
</feature>
<feature type="coiled-coil region" evidence="2">
    <location>
        <begin position="398"/>
        <end position="436"/>
    </location>
</feature>
<dbReference type="GO" id="GO:0005634">
    <property type="term" value="C:nucleus"/>
    <property type="evidence" value="ECO:0007669"/>
    <property type="project" value="UniProtKB-SubCell"/>
</dbReference>
<feature type="compositionally biased region" description="Polar residues" evidence="3">
    <location>
        <begin position="37"/>
        <end position="50"/>
    </location>
</feature>
<protein>
    <recommendedName>
        <fullName evidence="4">Myb-like domain-containing protein</fullName>
    </recommendedName>
</protein>
<evidence type="ECO:0000259" key="4">
    <source>
        <dbReference type="SMART" id="SM00717"/>
    </source>
</evidence>
<dbReference type="InterPro" id="IPR001005">
    <property type="entry name" value="SANT/Myb"/>
</dbReference>
<reference evidence="5" key="1">
    <citation type="submission" date="2024-04" db="UniProtKB">
        <authorList>
            <consortium name="EnsemblMetazoa"/>
        </authorList>
    </citation>
    <scope>IDENTIFICATION</scope>
    <source>
        <strain evidence="5">EBRO</strain>
    </source>
</reference>
<keyword evidence="6" id="KW-1185">Reference proteome</keyword>
<feature type="domain" description="Myb-like" evidence="4">
    <location>
        <begin position="333"/>
        <end position="381"/>
    </location>
</feature>
<evidence type="ECO:0000256" key="1">
    <source>
        <dbReference type="ARBA" id="ARBA00004123"/>
    </source>
</evidence>
<organism evidence="5 6">
    <name type="scientific">Anopheles atroparvus</name>
    <name type="common">European mosquito</name>
    <dbReference type="NCBI Taxonomy" id="41427"/>
    <lineage>
        <taxon>Eukaryota</taxon>
        <taxon>Metazoa</taxon>
        <taxon>Ecdysozoa</taxon>
        <taxon>Arthropoda</taxon>
        <taxon>Hexapoda</taxon>
        <taxon>Insecta</taxon>
        <taxon>Pterygota</taxon>
        <taxon>Neoptera</taxon>
        <taxon>Endopterygota</taxon>
        <taxon>Diptera</taxon>
        <taxon>Nematocera</taxon>
        <taxon>Culicoidea</taxon>
        <taxon>Culicidae</taxon>
        <taxon>Anophelinae</taxon>
        <taxon>Anopheles</taxon>
    </lineage>
</organism>
<feature type="compositionally biased region" description="Basic residues" evidence="3">
    <location>
        <begin position="760"/>
        <end position="772"/>
    </location>
</feature>
<feature type="region of interest" description="Disordered" evidence="3">
    <location>
        <begin position="179"/>
        <end position="202"/>
    </location>
</feature>
<evidence type="ECO:0000256" key="3">
    <source>
        <dbReference type="SAM" id="MobiDB-lite"/>
    </source>
</evidence>
<dbReference type="SUPFAM" id="SSF46689">
    <property type="entry name" value="Homeodomain-like"/>
    <property type="match status" value="1"/>
</dbReference>
<sequence length="1226" mass="136042">MSSRRPRVKVAANLSIRRAPKPSTGGEQLKTPDAITSCPNDTSLDSTEVSAETPVGNVPAETVVKVDEVLPKQDKQEKQDKQDKQDEQHFKLPKPVDDVPKHNAFHNSVSGVDSSSSQNSITTTNINNNNNNNNEEPMSPRKQEARLGFPFPLSRKRNRTESLTSNKSLPEGITVNKVHRKVATKQEESQRTQENKKEARKRLTNIDNVNKQNLTMFDMIYYNPSNNPMETPALSKRGSLDNIPKALEGRHSRSVSKSRSPTPAPAPAFVPKTPVQLTPQLKLGPNGEMILDEASLVIENEREKEMRETLASNEIVYQDEFSGNSGYYSRIRRTKDWTNEETIRFYRCLHTIGTDFSMMLTLFPYRSRRDLKLKFKKEERLNLQLVNKALQYPKQFKLDELKQQFAQEDEELERIKEEQQRRAQESQEKLRQEKLNKKLMLGISKGRNPKKRVTKSERAMMDGTEEMPEAQEISNMNNKPKRQRRKKTDGVPNEAETPIGFDGVESVLQSTDSVSVKGEGTMEPTQNGDHSLTKVDVREPPENPKSVKRKSQTVKGEGTLESIQTGDHSHTKADVPDPPENPKSAKRKRQSVKGEGMPESIHTGDHSLTKTDVANPPENPESATRTRQSVKGEGTPETIHTSDHSLRKVDALEPPENTKCATRKPQTVKGEGTPESIHTGDHSHAMADVPGPPENPKSAKCKRQSMKGEDTAEPTDTVAEAYVPEPLEDPESATRKRETVKAMLHKLTRADVPEPPKNPKSTKRKRRSRKGKSTPESIHTIDHSLTKNPKAGKRRRRSRKFKPFKSKKKPSITSERREVDEYATDLIELELPSPDQYIPNGAVDTISSSNAPNAAEANCVDVKTRTDTSTVCQPCKIGTTDLLPLVEIPAAIALTPVLQTTPVIMLESLNTPSSHLNVDSSRSKQPCLIDEMTPVVIKYDGTEPDLEYLPLPGANAPIARKVRLDTDASCALDESREPLMELEPAKASSQKSRPDRSPTVANTSPPGEASVGGNVPGRSASPIRHKMESDTDPPVLPAFPKMALDDEDDPAEYSEENECYVADEPIPEGDDDYHCTKVEEPDLTKDGYLCETVAEISIGMKEISTAGHHEDLPRREIVAERTKKEEKMENVDLPEVDVEGAAAEGEGGLGADVAPDDEDANFSLEDIDINSLVLVESQDTNRPDKTIYEIYVVNPATGQLSEKPLDVPADVIGNIRAILEAGDGGS</sequence>
<feature type="compositionally biased region" description="Basic and acidic residues" evidence="3">
    <location>
        <begin position="640"/>
        <end position="651"/>
    </location>
</feature>
<dbReference type="EnsemblMetazoa" id="ENSAATROPT015373">
    <property type="protein sequence ID" value="ENSAATROPP013808"/>
    <property type="gene ID" value="ENSAATROPG012510"/>
</dbReference>
<accession>A0AAG5DT44</accession>
<name>A0AAG5DT44_ANOAO</name>
<keyword evidence="2" id="KW-0175">Coiled coil</keyword>
<dbReference type="SMART" id="SM00717">
    <property type="entry name" value="SANT"/>
    <property type="match status" value="1"/>
</dbReference>
<evidence type="ECO:0000313" key="5">
    <source>
        <dbReference type="EnsemblMetazoa" id="ENSAATROPP013808"/>
    </source>
</evidence>
<feature type="region of interest" description="Disordered" evidence="3">
    <location>
        <begin position="248"/>
        <end position="272"/>
    </location>
</feature>
<dbReference type="PANTHER" id="PTHR22929:SF0">
    <property type="entry name" value="TRANSCRIPTION FACTOR TFIIIB COMPONENT B'' HOMOLOG"/>
    <property type="match status" value="1"/>
</dbReference>
<feature type="compositionally biased region" description="Low complexity" evidence="3">
    <location>
        <begin position="107"/>
        <end position="134"/>
    </location>
</feature>
<feature type="region of interest" description="Disordered" evidence="3">
    <location>
        <begin position="1"/>
        <end position="142"/>
    </location>
</feature>
<dbReference type="InterPro" id="IPR009057">
    <property type="entry name" value="Homeodomain-like_sf"/>
</dbReference>
<proteinExistence type="predicted"/>
<evidence type="ECO:0000256" key="2">
    <source>
        <dbReference type="SAM" id="Coils"/>
    </source>
</evidence>
<dbReference type="GO" id="GO:0001156">
    <property type="term" value="F:TFIIIC-class transcription factor complex binding"/>
    <property type="evidence" value="ECO:0007669"/>
    <property type="project" value="TreeGrafter"/>
</dbReference>
<feature type="region of interest" description="Disordered" evidence="3">
    <location>
        <begin position="973"/>
        <end position="1052"/>
    </location>
</feature>
<feature type="region of interest" description="Disordered" evidence="3">
    <location>
        <begin position="440"/>
        <end position="818"/>
    </location>
</feature>
<dbReference type="PANTHER" id="PTHR22929">
    <property type="entry name" value="RNA POLYMERASE III TRANSCRIPTION INITIATION FACTOR B"/>
    <property type="match status" value="1"/>
</dbReference>
<dbReference type="InterPro" id="IPR039467">
    <property type="entry name" value="TFIIIB_B''_Myb"/>
</dbReference>
<dbReference type="GO" id="GO:0000126">
    <property type="term" value="C:transcription factor TFIIIB complex"/>
    <property type="evidence" value="ECO:0007669"/>
    <property type="project" value="TreeGrafter"/>
</dbReference>
<dbReference type="CDD" id="cd00167">
    <property type="entry name" value="SANT"/>
    <property type="match status" value="1"/>
</dbReference>
<feature type="compositionally biased region" description="Basic residues" evidence="3">
    <location>
        <begin position="790"/>
        <end position="810"/>
    </location>
</feature>
<dbReference type="Proteomes" id="UP000075880">
    <property type="component" value="Unassembled WGS sequence"/>
</dbReference>
<feature type="compositionally biased region" description="Basic and acidic residues" evidence="3">
    <location>
        <begin position="531"/>
        <end position="542"/>
    </location>
</feature>
<comment type="subcellular location">
    <subcellularLocation>
        <location evidence="1">Nucleus</location>
    </subcellularLocation>
</comment>
<dbReference type="GO" id="GO:0070898">
    <property type="term" value="P:RNA polymerase III preinitiation complex assembly"/>
    <property type="evidence" value="ECO:0007669"/>
    <property type="project" value="TreeGrafter"/>
</dbReference>
<dbReference type="AlphaFoldDB" id="A0AAG5DT44"/>
<evidence type="ECO:0000313" key="6">
    <source>
        <dbReference type="Proteomes" id="UP000075880"/>
    </source>
</evidence>